<evidence type="ECO:0000313" key="2">
    <source>
        <dbReference type="Proteomes" id="UP000287166"/>
    </source>
</evidence>
<accession>A0A401GLC3</accession>
<reference evidence="1 2" key="1">
    <citation type="journal article" date="2018" name="Sci. Rep.">
        <title>Genome sequence of the cauliflower mushroom Sparassis crispa (Hanabiratake) and its association with beneficial usage.</title>
        <authorList>
            <person name="Kiyama R."/>
            <person name="Furutani Y."/>
            <person name="Kawaguchi K."/>
            <person name="Nakanishi T."/>
        </authorList>
    </citation>
    <scope>NUCLEOTIDE SEQUENCE [LARGE SCALE GENOMIC DNA]</scope>
</reference>
<dbReference type="AlphaFoldDB" id="A0A401GLC3"/>
<dbReference type="EMBL" id="BFAD01000005">
    <property type="protein sequence ID" value="GBE82965.1"/>
    <property type="molecule type" value="Genomic_DNA"/>
</dbReference>
<protein>
    <submittedName>
        <fullName evidence="1">Uncharacterized protein</fullName>
    </submittedName>
</protein>
<sequence length="162" mass="17480">MEYATSAEAPAAPLQLRLPLDSAHGPTVTKASTSLASPNGALVTSSSRPTDFTMSFFSNQVPAGPAGTYQPTEHHPERFCARRECLLLDMSDTYLVYVPDSQDASCWRWPHLCTIFCLYHPRPSLSEPSTSLALSEPGEAERKIVPIVSLIGDSVGCDITPA</sequence>
<gene>
    <name evidence="1" type="ORF">SCP_0500080</name>
</gene>
<dbReference type="Proteomes" id="UP000287166">
    <property type="component" value="Unassembled WGS sequence"/>
</dbReference>
<dbReference type="InParanoid" id="A0A401GLC3"/>
<organism evidence="1 2">
    <name type="scientific">Sparassis crispa</name>
    <dbReference type="NCBI Taxonomy" id="139825"/>
    <lineage>
        <taxon>Eukaryota</taxon>
        <taxon>Fungi</taxon>
        <taxon>Dikarya</taxon>
        <taxon>Basidiomycota</taxon>
        <taxon>Agaricomycotina</taxon>
        <taxon>Agaricomycetes</taxon>
        <taxon>Polyporales</taxon>
        <taxon>Sparassidaceae</taxon>
        <taxon>Sparassis</taxon>
    </lineage>
</organism>
<name>A0A401GLC3_9APHY</name>
<dbReference type="RefSeq" id="XP_027613878.1">
    <property type="nucleotide sequence ID" value="XM_027758077.1"/>
</dbReference>
<dbReference type="GeneID" id="38779882"/>
<comment type="caution">
    <text evidence="1">The sequence shown here is derived from an EMBL/GenBank/DDBJ whole genome shotgun (WGS) entry which is preliminary data.</text>
</comment>
<keyword evidence="2" id="KW-1185">Reference proteome</keyword>
<proteinExistence type="predicted"/>
<evidence type="ECO:0000313" key="1">
    <source>
        <dbReference type="EMBL" id="GBE82965.1"/>
    </source>
</evidence>